<organism evidence="1">
    <name type="scientific">Medicago truncatula</name>
    <name type="common">Barrel medic</name>
    <name type="synonym">Medicago tribuloides</name>
    <dbReference type="NCBI Taxonomy" id="3880"/>
    <lineage>
        <taxon>Eukaryota</taxon>
        <taxon>Viridiplantae</taxon>
        <taxon>Streptophyta</taxon>
        <taxon>Embryophyta</taxon>
        <taxon>Tracheophyta</taxon>
        <taxon>Spermatophyta</taxon>
        <taxon>Magnoliopsida</taxon>
        <taxon>eudicotyledons</taxon>
        <taxon>Gunneridae</taxon>
        <taxon>Pentapetalae</taxon>
        <taxon>rosids</taxon>
        <taxon>fabids</taxon>
        <taxon>Fabales</taxon>
        <taxon>Fabaceae</taxon>
        <taxon>Papilionoideae</taxon>
        <taxon>50 kb inversion clade</taxon>
        <taxon>NPAAA clade</taxon>
        <taxon>Hologalegina</taxon>
        <taxon>IRL clade</taxon>
        <taxon>Trifolieae</taxon>
        <taxon>Medicago</taxon>
    </lineage>
</organism>
<protein>
    <submittedName>
        <fullName evidence="1">Uncharacterized protein</fullName>
    </submittedName>
</protein>
<sequence>MLLIFTIEFPNSTLNVNPSNPLRPKYLCTNVFVEASFHNACSD</sequence>
<proteinExistence type="evidence at transcript level"/>
<reference evidence="1" key="1">
    <citation type="submission" date="2008-12" db="EMBL/GenBank/DDBJ databases">
        <title>Medicago truncatula full length cdna cloning project.</title>
        <authorList>
            <person name="Moskal W."/>
            <person name="Chan A."/>
            <person name="Cheung F."/>
            <person name="Xiao Y."/>
            <person name="Town C.D."/>
        </authorList>
    </citation>
    <scope>NUCLEOTIDE SEQUENCE</scope>
</reference>
<feature type="non-terminal residue" evidence="1">
    <location>
        <position position="43"/>
    </location>
</feature>
<dbReference type="AlphaFoldDB" id="B7FFT0"/>
<name>B7FFT0_MEDTR</name>
<evidence type="ECO:0000313" key="1">
    <source>
        <dbReference type="EMBL" id="ACJ83517.1"/>
    </source>
</evidence>
<dbReference type="EMBL" id="BT050848">
    <property type="protein sequence ID" value="ACJ83517.1"/>
    <property type="molecule type" value="mRNA"/>
</dbReference>
<accession>B7FFT0</accession>